<protein>
    <recommendedName>
        <fullName evidence="3">Lipoprotein</fullName>
    </recommendedName>
</protein>
<evidence type="ECO:0008006" key="3">
    <source>
        <dbReference type="Google" id="ProtNLM"/>
    </source>
</evidence>
<proteinExistence type="predicted"/>
<reference evidence="1 2" key="1">
    <citation type="submission" date="2021-04" db="EMBL/GenBank/DDBJ databases">
        <authorList>
            <person name="Rodrigo-Torres L."/>
            <person name="Arahal R. D."/>
            <person name="Lucena T."/>
        </authorList>
    </citation>
    <scope>NUCLEOTIDE SEQUENCE [LARGE SCALE GENOMIC DNA]</scope>
    <source>
        <strain evidence="1 2">CECT 9623</strain>
    </source>
</reference>
<sequence>MDLKKITRFTFILVIIGFLTVQCKEPDKQAVPCDCQSKTVKKEMKNIEAVVVYIQGNRPPGGSQGPDLYILSNEPKDFERSGHAAGPNILVPCDSLSTEFKKQGLKVVISYNRKDCYGAITNPSFRGHYGYFIDLTTIRVKNL</sequence>
<comment type="caution">
    <text evidence="1">The sequence shown here is derived from an EMBL/GenBank/DDBJ whole genome shotgun (WGS) entry which is preliminary data.</text>
</comment>
<evidence type="ECO:0000313" key="1">
    <source>
        <dbReference type="EMBL" id="CAG5074762.1"/>
    </source>
</evidence>
<name>A0ABN7RF55_9BACT</name>
<dbReference type="Proteomes" id="UP000679725">
    <property type="component" value="Unassembled WGS sequence"/>
</dbReference>
<organism evidence="1 2">
    <name type="scientific">Dyadobacter linearis</name>
    <dbReference type="NCBI Taxonomy" id="2823330"/>
    <lineage>
        <taxon>Bacteria</taxon>
        <taxon>Pseudomonadati</taxon>
        <taxon>Bacteroidota</taxon>
        <taxon>Cytophagia</taxon>
        <taxon>Cytophagales</taxon>
        <taxon>Spirosomataceae</taxon>
        <taxon>Dyadobacter</taxon>
    </lineage>
</organism>
<dbReference type="EMBL" id="CAJRAU010000014">
    <property type="protein sequence ID" value="CAG5074762.1"/>
    <property type="molecule type" value="Genomic_DNA"/>
</dbReference>
<keyword evidence="2" id="KW-1185">Reference proteome</keyword>
<evidence type="ECO:0000313" key="2">
    <source>
        <dbReference type="Proteomes" id="UP000679725"/>
    </source>
</evidence>
<gene>
    <name evidence="1" type="ORF">DYBT9623_05450</name>
</gene>
<accession>A0ABN7RF55</accession>